<dbReference type="EMBL" id="KI968694">
    <property type="protein sequence ID" value="EUN32259.1"/>
    <property type="molecule type" value="Genomic_DNA"/>
</dbReference>
<organism evidence="2 3">
    <name type="scientific">Bipolaris victoriae (strain FI3)</name>
    <name type="common">Victoria blight of oats agent</name>
    <name type="synonym">Cochliobolus victoriae</name>
    <dbReference type="NCBI Taxonomy" id="930091"/>
    <lineage>
        <taxon>Eukaryota</taxon>
        <taxon>Fungi</taxon>
        <taxon>Dikarya</taxon>
        <taxon>Ascomycota</taxon>
        <taxon>Pezizomycotina</taxon>
        <taxon>Dothideomycetes</taxon>
        <taxon>Pleosporomycetidae</taxon>
        <taxon>Pleosporales</taxon>
        <taxon>Pleosporineae</taxon>
        <taxon>Pleosporaceae</taxon>
        <taxon>Bipolaris</taxon>
    </lineage>
</organism>
<evidence type="ECO:0000256" key="1">
    <source>
        <dbReference type="SAM" id="MobiDB-lite"/>
    </source>
</evidence>
<dbReference type="GeneID" id="26250744"/>
<evidence type="ECO:0000313" key="2">
    <source>
        <dbReference type="EMBL" id="EUN32259.1"/>
    </source>
</evidence>
<keyword evidence="3" id="KW-1185">Reference proteome</keyword>
<sequence>MSGQYGSPSLVFNFGVNASGGRGGGRGLPKANAVWGSHTVITGTCVKTVTFGKAHLPATRRGAWASDSQAQLFFDAAVAAAVAATTTTTTTTTTNTPVAPAAPTPTPAATAAAAAAPRVRSRARSLSSSDGGILEEFWRVSIYNHPRT</sequence>
<feature type="region of interest" description="Disordered" evidence="1">
    <location>
        <begin position="87"/>
        <end position="106"/>
    </location>
</feature>
<dbReference type="RefSeq" id="XP_014561825.1">
    <property type="nucleotide sequence ID" value="XM_014706339.1"/>
</dbReference>
<dbReference type="Proteomes" id="UP000054337">
    <property type="component" value="Unassembled WGS sequence"/>
</dbReference>
<name>W7EZB1_BIPV3</name>
<gene>
    <name evidence="2" type="ORF">COCVIDRAFT_11544</name>
</gene>
<evidence type="ECO:0000313" key="3">
    <source>
        <dbReference type="Proteomes" id="UP000054337"/>
    </source>
</evidence>
<reference evidence="2 3" key="1">
    <citation type="journal article" date="2013" name="PLoS Genet.">
        <title>Comparative genome structure, secondary metabolite, and effector coding capacity across Cochliobolus pathogens.</title>
        <authorList>
            <person name="Condon B.J."/>
            <person name="Leng Y."/>
            <person name="Wu D."/>
            <person name="Bushley K.E."/>
            <person name="Ohm R.A."/>
            <person name="Otillar R."/>
            <person name="Martin J."/>
            <person name="Schackwitz W."/>
            <person name="Grimwood J."/>
            <person name="MohdZainudin N."/>
            <person name="Xue C."/>
            <person name="Wang R."/>
            <person name="Manning V.A."/>
            <person name="Dhillon B."/>
            <person name="Tu Z.J."/>
            <person name="Steffenson B.J."/>
            <person name="Salamov A."/>
            <person name="Sun H."/>
            <person name="Lowry S."/>
            <person name="LaButti K."/>
            <person name="Han J."/>
            <person name="Copeland A."/>
            <person name="Lindquist E."/>
            <person name="Barry K."/>
            <person name="Schmutz J."/>
            <person name="Baker S.E."/>
            <person name="Ciuffetti L.M."/>
            <person name="Grigoriev I.V."/>
            <person name="Zhong S."/>
            <person name="Turgeon B.G."/>
        </authorList>
    </citation>
    <scope>NUCLEOTIDE SEQUENCE [LARGE SCALE GENOMIC DNA]</scope>
    <source>
        <strain evidence="2 3">FI3</strain>
    </source>
</reference>
<accession>W7EZB1</accession>
<protein>
    <submittedName>
        <fullName evidence="2">Uncharacterized protein</fullName>
    </submittedName>
</protein>
<feature type="compositionally biased region" description="Low complexity" evidence="1">
    <location>
        <begin position="87"/>
        <end position="99"/>
    </location>
</feature>
<dbReference type="HOGENOM" id="CLU_1824971_0_0_1"/>
<dbReference type="AlphaFoldDB" id="W7EZB1"/>
<proteinExistence type="predicted"/>